<dbReference type="InParanoid" id="F9XSD6"/>
<reference evidence="1 2" key="1">
    <citation type="journal article" date="2011" name="PLoS Genet.">
        <title>Finished genome of the fungal wheat pathogen Mycosphaerella graminicola reveals dispensome structure, chromosome plasticity, and stealth pathogenesis.</title>
        <authorList>
            <person name="Goodwin S.B."/>
            <person name="Ben M'barek S."/>
            <person name="Dhillon B."/>
            <person name="Wittenberg A.H.J."/>
            <person name="Crane C.F."/>
            <person name="Hane J.K."/>
            <person name="Foster A.J."/>
            <person name="Van der Lee T.A.J."/>
            <person name="Grimwood J."/>
            <person name="Aerts A."/>
            <person name="Antoniw J."/>
            <person name="Bailey A."/>
            <person name="Bluhm B."/>
            <person name="Bowler J."/>
            <person name="Bristow J."/>
            <person name="van der Burgt A."/>
            <person name="Canto-Canche B."/>
            <person name="Churchill A.C.L."/>
            <person name="Conde-Ferraez L."/>
            <person name="Cools H.J."/>
            <person name="Coutinho P.M."/>
            <person name="Csukai M."/>
            <person name="Dehal P."/>
            <person name="De Wit P."/>
            <person name="Donzelli B."/>
            <person name="van de Geest H.C."/>
            <person name="van Ham R.C.H.J."/>
            <person name="Hammond-Kosack K.E."/>
            <person name="Henrissat B."/>
            <person name="Kilian A."/>
            <person name="Kobayashi A.K."/>
            <person name="Koopmann E."/>
            <person name="Kourmpetis Y."/>
            <person name="Kuzniar A."/>
            <person name="Lindquist E."/>
            <person name="Lombard V."/>
            <person name="Maliepaard C."/>
            <person name="Martins N."/>
            <person name="Mehrabi R."/>
            <person name="Nap J.P.H."/>
            <person name="Ponomarenko A."/>
            <person name="Rudd J.J."/>
            <person name="Salamov A."/>
            <person name="Schmutz J."/>
            <person name="Schouten H.J."/>
            <person name="Shapiro H."/>
            <person name="Stergiopoulos I."/>
            <person name="Torriani S.F.F."/>
            <person name="Tu H."/>
            <person name="de Vries R.P."/>
            <person name="Waalwijk C."/>
            <person name="Ware S.B."/>
            <person name="Wiebenga A."/>
            <person name="Zwiers L.-H."/>
            <person name="Oliver R.P."/>
            <person name="Grigoriev I.V."/>
            <person name="Kema G.H.J."/>
        </authorList>
    </citation>
    <scope>NUCLEOTIDE SEQUENCE [LARGE SCALE GENOMIC DNA]</scope>
    <source>
        <strain evidence="2">CBS 115943 / IPO323</strain>
    </source>
</reference>
<name>F9XSD6_ZYMTI</name>
<dbReference type="HOGENOM" id="CLU_1533785_0_0_1"/>
<organism evidence="1 2">
    <name type="scientific">Zymoseptoria tritici (strain CBS 115943 / IPO323)</name>
    <name type="common">Speckled leaf blotch fungus</name>
    <name type="synonym">Septoria tritici</name>
    <dbReference type="NCBI Taxonomy" id="336722"/>
    <lineage>
        <taxon>Eukaryota</taxon>
        <taxon>Fungi</taxon>
        <taxon>Dikarya</taxon>
        <taxon>Ascomycota</taxon>
        <taxon>Pezizomycotina</taxon>
        <taxon>Dothideomycetes</taxon>
        <taxon>Dothideomycetidae</taxon>
        <taxon>Mycosphaerellales</taxon>
        <taxon>Mycosphaerellaceae</taxon>
        <taxon>Zymoseptoria</taxon>
    </lineage>
</organism>
<dbReference type="AlphaFoldDB" id="F9XSD6"/>
<dbReference type="GeneID" id="13396640"/>
<proteinExistence type="predicted"/>
<evidence type="ECO:0000313" key="1">
    <source>
        <dbReference type="EMBL" id="EGP81850.1"/>
    </source>
</evidence>
<dbReference type="Proteomes" id="UP000008062">
    <property type="component" value="Chromosome 21"/>
</dbReference>
<evidence type="ECO:0000313" key="2">
    <source>
        <dbReference type="Proteomes" id="UP000008062"/>
    </source>
</evidence>
<dbReference type="RefSeq" id="XP_003846874.1">
    <property type="nucleotide sequence ID" value="XM_003846826.1"/>
</dbReference>
<dbReference type="KEGG" id="ztr:MYCGRDRAFT_98126"/>
<gene>
    <name evidence="1" type="ORF">MYCGRDRAFT_98126</name>
</gene>
<dbReference type="EMBL" id="CM001216">
    <property type="protein sequence ID" value="EGP81850.1"/>
    <property type="molecule type" value="Genomic_DNA"/>
</dbReference>
<keyword evidence="2" id="KW-1185">Reference proteome</keyword>
<accession>F9XSD6</accession>
<sequence>MFSYRRDQAIEASTCMLGLRYQALRDARDFWTTALSSVASGVHLGSADELAFLDAKVIYFIPEALIPDKFYTSAGQFADFSILAFQKYRIKKDVMHCVGGVVQWRRSCARAVAEDRAGTEKSCSEREESCSDEREALCSDEREELCSDEREESCSDGPAVRKKTCGLWKERRSEK</sequence>
<protein>
    <submittedName>
        <fullName evidence="1">Uncharacterized protein</fullName>
    </submittedName>
</protein>